<protein>
    <submittedName>
        <fullName evidence="9">Response regulator receiver domain protein</fullName>
    </submittedName>
</protein>
<sequence>MFISDLKTGTELNDPDPANGTDHFCHNPQISSFFNYNKENGGESVMNKIWIIEDDASLARLISENLTKWGYPCEAATNFDQLDKEFLSVQPQLIILDVSLPGKSGHAWCAEIRKLSKVPILFLSSHNENLDIIMALNQGGDDYLTKPFSMEILVARIQALLRRAYSYEPSGTLMEFQGAVFNLADASLSKDGRQCELTKNEFKILQLLLENKNKVVSREKIMLKLWNNDCFVDENTLTVNVNRLRRKMEQLGIDDCIETRKGLGYQLHA</sequence>
<dbReference type="PROSITE" id="PS50110">
    <property type="entry name" value="RESPONSE_REGULATORY"/>
    <property type="match status" value="1"/>
</dbReference>
<dbReference type="Proteomes" id="UP000005950">
    <property type="component" value="Unassembled WGS sequence"/>
</dbReference>
<feature type="DNA-binding region" description="OmpR/PhoB-type" evidence="5">
    <location>
        <begin position="171"/>
        <end position="269"/>
    </location>
</feature>
<evidence type="ECO:0000256" key="2">
    <source>
        <dbReference type="ARBA" id="ARBA00023125"/>
    </source>
</evidence>
<dbReference type="SUPFAM" id="SSF46894">
    <property type="entry name" value="C-terminal effector domain of the bipartite response regulators"/>
    <property type="match status" value="1"/>
</dbReference>
<keyword evidence="2 5" id="KW-0238">DNA-binding</keyword>
<dbReference type="Pfam" id="PF00486">
    <property type="entry name" value="Trans_reg_C"/>
    <property type="match status" value="1"/>
</dbReference>
<feature type="domain" description="OmpR/PhoB-type" evidence="8">
    <location>
        <begin position="171"/>
        <end position="269"/>
    </location>
</feature>
<keyword evidence="1" id="KW-0805">Transcription regulation</keyword>
<name>B9YAL6_9FIRM</name>
<keyword evidence="4" id="KW-0597">Phosphoprotein</keyword>
<dbReference type="eggNOG" id="COG0745">
    <property type="taxonomic scope" value="Bacteria"/>
</dbReference>
<evidence type="ECO:0000256" key="3">
    <source>
        <dbReference type="ARBA" id="ARBA00023163"/>
    </source>
</evidence>
<dbReference type="GO" id="GO:0000976">
    <property type="term" value="F:transcription cis-regulatory region binding"/>
    <property type="evidence" value="ECO:0007669"/>
    <property type="project" value="TreeGrafter"/>
</dbReference>
<dbReference type="PANTHER" id="PTHR48111">
    <property type="entry name" value="REGULATOR OF RPOS"/>
    <property type="match status" value="1"/>
</dbReference>
<evidence type="ECO:0000259" key="7">
    <source>
        <dbReference type="PROSITE" id="PS50110"/>
    </source>
</evidence>
<dbReference type="AlphaFoldDB" id="B9YAL6"/>
<dbReference type="SUPFAM" id="SSF52172">
    <property type="entry name" value="CheY-like"/>
    <property type="match status" value="1"/>
</dbReference>
<dbReference type="STRING" id="545696.HOLDEFILI_02873"/>
<evidence type="ECO:0000256" key="1">
    <source>
        <dbReference type="ARBA" id="ARBA00023015"/>
    </source>
</evidence>
<evidence type="ECO:0000259" key="8">
    <source>
        <dbReference type="PROSITE" id="PS51755"/>
    </source>
</evidence>
<dbReference type="CDD" id="cd00383">
    <property type="entry name" value="trans_reg_C"/>
    <property type="match status" value="1"/>
</dbReference>
<dbReference type="GO" id="GO:0000156">
    <property type="term" value="F:phosphorelay response regulator activity"/>
    <property type="evidence" value="ECO:0007669"/>
    <property type="project" value="TreeGrafter"/>
</dbReference>
<dbReference type="InterPro" id="IPR039420">
    <property type="entry name" value="WalR-like"/>
</dbReference>
<dbReference type="EMBL" id="ACCF01000183">
    <property type="protein sequence ID" value="EEF66982.1"/>
    <property type="molecule type" value="Genomic_DNA"/>
</dbReference>
<evidence type="ECO:0000256" key="5">
    <source>
        <dbReference type="PROSITE-ProRule" id="PRU01091"/>
    </source>
</evidence>
<dbReference type="InterPro" id="IPR011006">
    <property type="entry name" value="CheY-like_superfamily"/>
</dbReference>
<comment type="caution">
    <text evidence="9">The sequence shown here is derived from an EMBL/GenBank/DDBJ whole genome shotgun (WGS) entry which is preliminary data.</text>
</comment>
<dbReference type="SMART" id="SM00448">
    <property type="entry name" value="REC"/>
    <property type="match status" value="1"/>
</dbReference>
<dbReference type="InterPro" id="IPR001867">
    <property type="entry name" value="OmpR/PhoB-type_DNA-bd"/>
</dbReference>
<dbReference type="Pfam" id="PF00072">
    <property type="entry name" value="Response_reg"/>
    <property type="match status" value="1"/>
</dbReference>
<feature type="region of interest" description="Disordered" evidence="6">
    <location>
        <begin position="1"/>
        <end position="21"/>
    </location>
</feature>
<dbReference type="PANTHER" id="PTHR48111:SF43">
    <property type="entry name" value="STAGE 0 SPORULATION PROTEIN A HOMOLOG"/>
    <property type="match status" value="1"/>
</dbReference>
<evidence type="ECO:0000256" key="4">
    <source>
        <dbReference type="PROSITE-ProRule" id="PRU00169"/>
    </source>
</evidence>
<dbReference type="HOGENOM" id="CLU_000445_30_3_9"/>
<dbReference type="InterPro" id="IPR036388">
    <property type="entry name" value="WH-like_DNA-bd_sf"/>
</dbReference>
<dbReference type="GO" id="GO:0006355">
    <property type="term" value="P:regulation of DNA-templated transcription"/>
    <property type="evidence" value="ECO:0007669"/>
    <property type="project" value="InterPro"/>
</dbReference>
<organism evidence="9 10">
    <name type="scientific">Holdemania filiformis DSM 12042</name>
    <dbReference type="NCBI Taxonomy" id="545696"/>
    <lineage>
        <taxon>Bacteria</taxon>
        <taxon>Bacillati</taxon>
        <taxon>Bacillota</taxon>
        <taxon>Erysipelotrichia</taxon>
        <taxon>Erysipelotrichales</taxon>
        <taxon>Erysipelotrichaceae</taxon>
        <taxon>Holdemania</taxon>
    </lineage>
</organism>
<dbReference type="PROSITE" id="PS51755">
    <property type="entry name" value="OMPR_PHOB"/>
    <property type="match status" value="1"/>
</dbReference>
<feature type="domain" description="Response regulatory" evidence="7">
    <location>
        <begin position="48"/>
        <end position="161"/>
    </location>
</feature>
<evidence type="ECO:0000313" key="9">
    <source>
        <dbReference type="EMBL" id="EEF66982.1"/>
    </source>
</evidence>
<dbReference type="Gene3D" id="3.40.50.2300">
    <property type="match status" value="1"/>
</dbReference>
<accession>B9YAL6</accession>
<dbReference type="Gene3D" id="1.10.10.10">
    <property type="entry name" value="Winged helix-like DNA-binding domain superfamily/Winged helix DNA-binding domain"/>
    <property type="match status" value="1"/>
</dbReference>
<proteinExistence type="predicted"/>
<keyword evidence="3" id="KW-0804">Transcription</keyword>
<evidence type="ECO:0000256" key="6">
    <source>
        <dbReference type="SAM" id="MobiDB-lite"/>
    </source>
</evidence>
<dbReference type="InterPro" id="IPR001789">
    <property type="entry name" value="Sig_transdc_resp-reg_receiver"/>
</dbReference>
<dbReference type="GO" id="GO:0005829">
    <property type="term" value="C:cytosol"/>
    <property type="evidence" value="ECO:0007669"/>
    <property type="project" value="TreeGrafter"/>
</dbReference>
<feature type="modified residue" description="4-aspartylphosphate" evidence="4">
    <location>
        <position position="97"/>
    </location>
</feature>
<dbReference type="Gene3D" id="6.10.250.690">
    <property type="match status" value="1"/>
</dbReference>
<dbReference type="GO" id="GO:0032993">
    <property type="term" value="C:protein-DNA complex"/>
    <property type="evidence" value="ECO:0007669"/>
    <property type="project" value="TreeGrafter"/>
</dbReference>
<reference evidence="9 10" key="2">
    <citation type="submission" date="2009-02" db="EMBL/GenBank/DDBJ databases">
        <title>Draft genome sequence of Holdemania filiformis DSM 12042.</title>
        <authorList>
            <person name="Sudarsanam P."/>
            <person name="Ley R."/>
            <person name="Guruge J."/>
            <person name="Turnbaugh P.J."/>
            <person name="Mahowald M."/>
            <person name="Liep D."/>
            <person name="Gordon J."/>
        </authorList>
    </citation>
    <scope>NUCLEOTIDE SEQUENCE [LARGE SCALE GENOMIC DNA]</scope>
    <source>
        <strain evidence="9 10">DSM 12042</strain>
    </source>
</reference>
<dbReference type="SMART" id="SM00862">
    <property type="entry name" value="Trans_reg_C"/>
    <property type="match status" value="1"/>
</dbReference>
<dbReference type="InterPro" id="IPR016032">
    <property type="entry name" value="Sig_transdc_resp-reg_C-effctor"/>
</dbReference>
<evidence type="ECO:0000313" key="10">
    <source>
        <dbReference type="Proteomes" id="UP000005950"/>
    </source>
</evidence>
<reference evidence="9 10" key="1">
    <citation type="submission" date="2008-12" db="EMBL/GenBank/DDBJ databases">
        <authorList>
            <person name="Fulton L."/>
            <person name="Clifton S."/>
            <person name="Fulton B."/>
            <person name="Xu J."/>
            <person name="Minx P."/>
            <person name="Pepin K.H."/>
            <person name="Johnson M."/>
            <person name="Bhonagiri V."/>
            <person name="Nash W.E."/>
            <person name="Mardis E.R."/>
            <person name="Wilson R.K."/>
        </authorList>
    </citation>
    <scope>NUCLEOTIDE SEQUENCE [LARGE SCALE GENOMIC DNA]</scope>
    <source>
        <strain evidence="9 10">DSM 12042</strain>
    </source>
</reference>
<gene>
    <name evidence="9" type="ORF">HOLDEFILI_02873</name>
</gene>